<dbReference type="SUPFAM" id="SSF46626">
    <property type="entry name" value="Cytochrome c"/>
    <property type="match status" value="2"/>
</dbReference>
<gene>
    <name evidence="9" type="ORF">ABLV49_16590</name>
</gene>
<feature type="domain" description="Cytochrome c" evidence="8">
    <location>
        <begin position="27"/>
        <end position="109"/>
    </location>
</feature>
<dbReference type="InterPro" id="IPR036909">
    <property type="entry name" value="Cyt_c-like_dom_sf"/>
</dbReference>
<dbReference type="EMBL" id="CP157675">
    <property type="protein sequence ID" value="XBP69490.1"/>
    <property type="molecule type" value="Genomic_DNA"/>
</dbReference>
<protein>
    <submittedName>
        <fullName evidence="9">C-type cytochrome</fullName>
    </submittedName>
</protein>
<evidence type="ECO:0000256" key="7">
    <source>
        <dbReference type="SAM" id="SignalP"/>
    </source>
</evidence>
<sequence>MNKLFTSIFALAVSFVTVASLAQDIKGDANAGQTKNAMCIGCHGIKGYQSSFPEVYKVPMISGQNAGYISAALHEYKKGDRKHPTMRNIADTLNDQDIADLAAYYSTHGVVAGAELPAKPAKEPSVEVQALLNKANCASCHGANFSQPIDPSYPKIAGQHADYLFVALKAYKADNGANANAKVGRAHPIMGGMAKQYTNAELKAMANYLSSVPGDLKVIPESRFR</sequence>
<keyword evidence="2 6" id="KW-0349">Heme</keyword>
<organism evidence="9">
    <name type="scientific">Polaromonas hydrogenivorans</name>
    <dbReference type="NCBI Taxonomy" id="335476"/>
    <lineage>
        <taxon>Bacteria</taxon>
        <taxon>Pseudomonadati</taxon>
        <taxon>Pseudomonadota</taxon>
        <taxon>Betaproteobacteria</taxon>
        <taxon>Burkholderiales</taxon>
        <taxon>Comamonadaceae</taxon>
        <taxon>Polaromonas</taxon>
    </lineage>
</organism>
<dbReference type="PANTHER" id="PTHR33751:SF9">
    <property type="entry name" value="CYTOCHROME C4"/>
    <property type="match status" value="1"/>
</dbReference>
<evidence type="ECO:0000256" key="5">
    <source>
        <dbReference type="ARBA" id="ARBA00023004"/>
    </source>
</evidence>
<feature type="chain" id="PRO_5043986244" evidence="7">
    <location>
        <begin position="23"/>
        <end position="225"/>
    </location>
</feature>
<accession>A0AAU7LPE1</accession>
<evidence type="ECO:0000256" key="3">
    <source>
        <dbReference type="ARBA" id="ARBA00022723"/>
    </source>
</evidence>
<feature type="domain" description="Cytochrome c" evidence="8">
    <location>
        <begin position="108"/>
        <end position="213"/>
    </location>
</feature>
<evidence type="ECO:0000313" key="9">
    <source>
        <dbReference type="EMBL" id="XBP69490.1"/>
    </source>
</evidence>
<reference evidence="9" key="1">
    <citation type="submission" date="2024-05" db="EMBL/GenBank/DDBJ databases">
        <authorList>
            <person name="Bunk B."/>
            <person name="Swiderski J."/>
            <person name="Sproer C."/>
            <person name="Thiel V."/>
        </authorList>
    </citation>
    <scope>NUCLEOTIDE SEQUENCE</scope>
    <source>
        <strain evidence="9">DSM 17735</strain>
    </source>
</reference>
<proteinExistence type="predicted"/>
<name>A0AAU7LPE1_9BURK</name>
<dbReference type="GO" id="GO:0020037">
    <property type="term" value="F:heme binding"/>
    <property type="evidence" value="ECO:0007669"/>
    <property type="project" value="InterPro"/>
</dbReference>
<keyword evidence="7" id="KW-0732">Signal</keyword>
<keyword evidence="5 6" id="KW-0408">Iron</keyword>
<keyword evidence="4" id="KW-0249">Electron transport</keyword>
<evidence type="ECO:0000256" key="1">
    <source>
        <dbReference type="ARBA" id="ARBA00022448"/>
    </source>
</evidence>
<dbReference type="AlphaFoldDB" id="A0AAU7LPE1"/>
<dbReference type="Pfam" id="PF00034">
    <property type="entry name" value="Cytochrom_C"/>
    <property type="match status" value="2"/>
</dbReference>
<dbReference type="GO" id="GO:0046872">
    <property type="term" value="F:metal ion binding"/>
    <property type="evidence" value="ECO:0007669"/>
    <property type="project" value="UniProtKB-KW"/>
</dbReference>
<dbReference type="PROSITE" id="PS51007">
    <property type="entry name" value="CYTC"/>
    <property type="match status" value="2"/>
</dbReference>
<dbReference type="Gene3D" id="1.10.760.10">
    <property type="entry name" value="Cytochrome c-like domain"/>
    <property type="match status" value="2"/>
</dbReference>
<evidence type="ECO:0000256" key="4">
    <source>
        <dbReference type="ARBA" id="ARBA00022982"/>
    </source>
</evidence>
<dbReference type="RefSeq" id="WP_349278140.1">
    <property type="nucleotide sequence ID" value="NZ_CBCSCU010000009.1"/>
</dbReference>
<feature type="signal peptide" evidence="7">
    <location>
        <begin position="1"/>
        <end position="22"/>
    </location>
</feature>
<dbReference type="PANTHER" id="PTHR33751">
    <property type="entry name" value="CBB3-TYPE CYTOCHROME C OXIDASE SUBUNIT FIXP"/>
    <property type="match status" value="1"/>
</dbReference>
<evidence type="ECO:0000256" key="6">
    <source>
        <dbReference type="PROSITE-ProRule" id="PRU00433"/>
    </source>
</evidence>
<keyword evidence="1" id="KW-0813">Transport</keyword>
<dbReference type="InterPro" id="IPR009056">
    <property type="entry name" value="Cyt_c-like_dom"/>
</dbReference>
<dbReference type="GO" id="GO:0009055">
    <property type="term" value="F:electron transfer activity"/>
    <property type="evidence" value="ECO:0007669"/>
    <property type="project" value="InterPro"/>
</dbReference>
<evidence type="ECO:0000256" key="2">
    <source>
        <dbReference type="ARBA" id="ARBA00022617"/>
    </source>
</evidence>
<evidence type="ECO:0000259" key="8">
    <source>
        <dbReference type="PROSITE" id="PS51007"/>
    </source>
</evidence>
<keyword evidence="3 6" id="KW-0479">Metal-binding</keyword>
<dbReference type="InterPro" id="IPR050597">
    <property type="entry name" value="Cytochrome_c_Oxidase_Subunit"/>
</dbReference>